<dbReference type="Pfam" id="PF00001">
    <property type="entry name" value="7tm_1"/>
    <property type="match status" value="1"/>
</dbReference>
<dbReference type="GO" id="GO:0004930">
    <property type="term" value="F:G protein-coupled receptor activity"/>
    <property type="evidence" value="ECO:0007669"/>
    <property type="project" value="UniProtKB-KW"/>
</dbReference>
<gene>
    <name evidence="14" type="ORF">Pmani_020306</name>
</gene>
<evidence type="ECO:0000256" key="1">
    <source>
        <dbReference type="ARBA" id="ARBA00004651"/>
    </source>
</evidence>
<evidence type="ECO:0000256" key="11">
    <source>
        <dbReference type="RuleBase" id="RU000688"/>
    </source>
</evidence>
<keyword evidence="6 11" id="KW-0297">G-protein coupled receptor</keyword>
<comment type="subcellular location">
    <subcellularLocation>
        <location evidence="1">Cell membrane</location>
        <topology evidence="1">Multi-pass membrane protein</topology>
    </subcellularLocation>
</comment>
<dbReference type="PROSITE" id="PS00237">
    <property type="entry name" value="G_PROTEIN_RECEP_F1_1"/>
    <property type="match status" value="1"/>
</dbReference>
<keyword evidence="8 11" id="KW-0675">Receptor</keyword>
<evidence type="ECO:0000256" key="8">
    <source>
        <dbReference type="ARBA" id="ARBA00023170"/>
    </source>
</evidence>
<evidence type="ECO:0000256" key="10">
    <source>
        <dbReference type="ARBA" id="ARBA00023224"/>
    </source>
</evidence>
<evidence type="ECO:0000256" key="3">
    <source>
        <dbReference type="ARBA" id="ARBA00022475"/>
    </source>
</evidence>
<name>A0AAE1PFZ2_9EUCA</name>
<dbReference type="PANTHER" id="PTHR24246:SF27">
    <property type="entry name" value="ADENOSINE RECEPTOR, ISOFORM A"/>
    <property type="match status" value="1"/>
</dbReference>
<evidence type="ECO:0000256" key="4">
    <source>
        <dbReference type="ARBA" id="ARBA00022692"/>
    </source>
</evidence>
<evidence type="ECO:0000256" key="6">
    <source>
        <dbReference type="ARBA" id="ARBA00023040"/>
    </source>
</evidence>
<accession>A0AAE1PFZ2</accession>
<keyword evidence="10 11" id="KW-0807">Transducer</keyword>
<feature type="domain" description="G-protein coupled receptors family 1 profile" evidence="13">
    <location>
        <begin position="70"/>
        <end position="185"/>
    </location>
</feature>
<dbReference type="PANTHER" id="PTHR24246">
    <property type="entry name" value="OLFACTORY RECEPTOR AND ADENOSINE RECEPTOR"/>
    <property type="match status" value="1"/>
</dbReference>
<feature type="transmembrane region" description="Helical" evidence="12">
    <location>
        <begin position="92"/>
        <end position="111"/>
    </location>
</feature>
<keyword evidence="15" id="KW-1185">Reference proteome</keyword>
<evidence type="ECO:0000256" key="12">
    <source>
        <dbReference type="SAM" id="Phobius"/>
    </source>
</evidence>
<dbReference type="GO" id="GO:0005886">
    <property type="term" value="C:plasma membrane"/>
    <property type="evidence" value="ECO:0007669"/>
    <property type="project" value="UniProtKB-SubCell"/>
</dbReference>
<sequence length="185" mass="20022">MSVVVSGDDNGLNATNLSEIEGVTTTANASSGSSVGVGVGVDDGGYWLNVPISVPYTISEVLVAIVAVLGNALTITVFVLDRKLRRLTNYYIVSLALADLLVGVLGIPFAILTSMGLPYQQWACLPMLSTLLILCTISIFCLVAVSVDRYWAILYPLRYSRVMTAKIARLITKKYYLYSCLHGEF</sequence>
<comment type="similarity">
    <text evidence="2 11">Belongs to the G-protein coupled receptor 1 family.</text>
</comment>
<reference evidence="14" key="1">
    <citation type="submission" date="2023-11" db="EMBL/GenBank/DDBJ databases">
        <title>Genome assemblies of two species of porcelain crab, Petrolisthes cinctipes and Petrolisthes manimaculis (Anomura: Porcellanidae).</title>
        <authorList>
            <person name="Angst P."/>
        </authorList>
    </citation>
    <scope>NUCLEOTIDE SEQUENCE</scope>
    <source>
        <strain evidence="14">PB745_02</strain>
        <tissue evidence="14">Gill</tissue>
    </source>
</reference>
<evidence type="ECO:0000256" key="5">
    <source>
        <dbReference type="ARBA" id="ARBA00022989"/>
    </source>
</evidence>
<feature type="transmembrane region" description="Helical" evidence="12">
    <location>
        <begin position="131"/>
        <end position="151"/>
    </location>
</feature>
<evidence type="ECO:0000256" key="2">
    <source>
        <dbReference type="ARBA" id="ARBA00010663"/>
    </source>
</evidence>
<keyword evidence="3" id="KW-1003">Cell membrane</keyword>
<keyword evidence="7 12" id="KW-0472">Membrane</keyword>
<dbReference type="GO" id="GO:0007189">
    <property type="term" value="P:adenylate cyclase-activating G protein-coupled receptor signaling pathway"/>
    <property type="evidence" value="ECO:0007669"/>
    <property type="project" value="TreeGrafter"/>
</dbReference>
<dbReference type="AlphaFoldDB" id="A0AAE1PFZ2"/>
<dbReference type="PROSITE" id="PS50262">
    <property type="entry name" value="G_PROTEIN_RECEP_F1_2"/>
    <property type="match status" value="1"/>
</dbReference>
<organism evidence="14 15">
    <name type="scientific">Petrolisthes manimaculis</name>
    <dbReference type="NCBI Taxonomy" id="1843537"/>
    <lineage>
        <taxon>Eukaryota</taxon>
        <taxon>Metazoa</taxon>
        <taxon>Ecdysozoa</taxon>
        <taxon>Arthropoda</taxon>
        <taxon>Crustacea</taxon>
        <taxon>Multicrustacea</taxon>
        <taxon>Malacostraca</taxon>
        <taxon>Eumalacostraca</taxon>
        <taxon>Eucarida</taxon>
        <taxon>Decapoda</taxon>
        <taxon>Pleocyemata</taxon>
        <taxon>Anomura</taxon>
        <taxon>Galatheoidea</taxon>
        <taxon>Porcellanidae</taxon>
        <taxon>Petrolisthes</taxon>
    </lineage>
</organism>
<keyword evidence="5 12" id="KW-1133">Transmembrane helix</keyword>
<evidence type="ECO:0000256" key="9">
    <source>
        <dbReference type="ARBA" id="ARBA00023180"/>
    </source>
</evidence>
<protein>
    <recommendedName>
        <fullName evidence="13">G-protein coupled receptors family 1 profile domain-containing protein</fullName>
    </recommendedName>
</protein>
<comment type="caution">
    <text evidence="14">The sequence shown here is derived from an EMBL/GenBank/DDBJ whole genome shotgun (WGS) entry which is preliminary data.</text>
</comment>
<dbReference type="InterPro" id="IPR000276">
    <property type="entry name" value="GPCR_Rhodpsn"/>
</dbReference>
<dbReference type="SUPFAM" id="SSF81321">
    <property type="entry name" value="Family A G protein-coupled receptor-like"/>
    <property type="match status" value="1"/>
</dbReference>
<dbReference type="Proteomes" id="UP001292094">
    <property type="component" value="Unassembled WGS sequence"/>
</dbReference>
<evidence type="ECO:0000256" key="7">
    <source>
        <dbReference type="ARBA" id="ARBA00023136"/>
    </source>
</evidence>
<keyword evidence="9" id="KW-0325">Glycoprotein</keyword>
<evidence type="ECO:0000313" key="15">
    <source>
        <dbReference type="Proteomes" id="UP001292094"/>
    </source>
</evidence>
<evidence type="ECO:0000259" key="13">
    <source>
        <dbReference type="PROSITE" id="PS50262"/>
    </source>
</evidence>
<dbReference type="EMBL" id="JAWZYT010001944">
    <property type="protein sequence ID" value="KAK4307980.1"/>
    <property type="molecule type" value="Genomic_DNA"/>
</dbReference>
<dbReference type="PRINTS" id="PR00237">
    <property type="entry name" value="GPCRRHODOPSN"/>
</dbReference>
<evidence type="ECO:0000313" key="14">
    <source>
        <dbReference type="EMBL" id="KAK4307980.1"/>
    </source>
</evidence>
<proteinExistence type="inferred from homology"/>
<feature type="transmembrane region" description="Helical" evidence="12">
    <location>
        <begin position="61"/>
        <end position="80"/>
    </location>
</feature>
<dbReference type="Gene3D" id="1.20.1070.10">
    <property type="entry name" value="Rhodopsin 7-helix transmembrane proteins"/>
    <property type="match status" value="1"/>
</dbReference>
<dbReference type="InterPro" id="IPR017452">
    <property type="entry name" value="GPCR_Rhodpsn_7TM"/>
</dbReference>
<keyword evidence="4 11" id="KW-0812">Transmembrane</keyword>
<dbReference type="GO" id="GO:0001973">
    <property type="term" value="P:G protein-coupled adenosine receptor signaling pathway"/>
    <property type="evidence" value="ECO:0007669"/>
    <property type="project" value="TreeGrafter"/>
</dbReference>